<keyword evidence="2" id="KW-0732">Signal</keyword>
<feature type="signal peptide" evidence="2">
    <location>
        <begin position="1"/>
        <end position="28"/>
    </location>
</feature>
<dbReference type="OMA" id="IVENDHI"/>
<feature type="domain" description="Agd3 C-terminal" evidence="5">
    <location>
        <begin position="1000"/>
        <end position="1066"/>
    </location>
</feature>
<dbReference type="PANTHER" id="PTHR31002:SF34">
    <property type="entry name" value="CELL WALL PROTEIN CWP1-RELATED"/>
    <property type="match status" value="1"/>
</dbReference>
<feature type="domain" description="Agd3 deacetylase" evidence="3">
    <location>
        <begin position="634"/>
        <end position="999"/>
    </location>
</feature>
<evidence type="ECO:0000256" key="1">
    <source>
        <dbReference type="SAM" id="MobiDB-lite"/>
    </source>
</evidence>
<evidence type="ECO:0000256" key="2">
    <source>
        <dbReference type="SAM" id="SignalP"/>
    </source>
</evidence>
<dbReference type="Pfam" id="PF25116">
    <property type="entry name" value="CBM87_Agd3"/>
    <property type="match status" value="1"/>
</dbReference>
<dbReference type="InterPro" id="IPR056826">
    <property type="entry name" value="Agd3_CE"/>
</dbReference>
<evidence type="ECO:0000313" key="7">
    <source>
        <dbReference type="Proteomes" id="UP000030686"/>
    </source>
</evidence>
<dbReference type="Pfam" id="PF25117">
    <property type="entry name" value="Agd3_C"/>
    <property type="match status" value="1"/>
</dbReference>
<sequence length="1068" mass="109530">MVAVPVWALKVACYYAFITCDTAPGVWPENTPTVIAYHPPVSTPSSTSSSTAEVSSTAVATSTLSFTSSASVPALSSIVTGSLPTVAPTTTAASTFVTFTTSSSIVDSASASVTVTVPSGSSSVLTQSGSSSVSSASSSSAVSSASTVVASSSASSSPVSSATSSASSSSIVSPSESSSVSSPASSTVPSSPASSSLVSSVTSSSVVSSSASSSVSSTSTAVPSSSASSSAASSAASSPAVSSPGSSSISSASTAIPSSSASSSPASSATSSSVITPSGSSSVSSVVVPSSSASSSPASSATSSSVISPSGSSSVSSIAVPSTSASSASSVASSSAVSSPGSSSISSASTAVSSSLASSSAVSSATSSSVVSSASVSTSASLTTPIMSSTLISISASATASATPLSHAAVAAEILIIARDAASAGVASSGLNGYGIPFSTLIVPSAGVELPELNGTAGGNFGGIVVASEVSYDYGTLGFQSALTTDQWNQLYAYQLEYGVRMVQYDVYPGPNYGASAIGGCCDGVEQLISLTDTSEFPTSGLKTGAGISTTGLWHYPATISNTTSTKQFAAFAPTTGFETESVAGVINDFDGRQQMAFFIGFDTTWSSTSSYLQHAWITWITRGLHAGYRRVNLNTQIDDMFLETDIYSPAGTTFRIRAEDLTNIASWIDTINAKLPAGSSYFVEVGHNGNGNIENASDTSDAGWDTCGAAIEYDSPLDTPLEWIKPLGTGTDLWPATPTAYDWEATCTVMDELLAWWTTESNLNKFGHISHTFTHEEQDNATYSDIYKEISFNQAWLKQVGIDKATKFTSNGIIPPAITGLHNGDALQAWWDNGIVNCVGDNTRSALLNQENDMWPLFTTVANNGFDGMQVNPRWASRIYYNCDTPDCTVAEWIATSAGVGGFQDLLDIEKAETMRHFFGLFHDPYMFHQANLRNADVDPITINGVAEKYSIMQAWVETQVQEFIRLAEWPVVTLTHQEMSAAFLARFNRDKCGYSLSYATSNQKITAVTVSATGNTCTDPIPVTFPVAPTSTLGFATEQLGADPLTVWVELTGSPVTFTLSTPISF</sequence>
<dbReference type="OrthoDB" id="2113314at2759"/>
<dbReference type="InterPro" id="IPR056825">
    <property type="entry name" value="Agd3_C"/>
</dbReference>
<evidence type="ECO:0000259" key="3">
    <source>
        <dbReference type="Pfam" id="PF25115"/>
    </source>
</evidence>
<dbReference type="Proteomes" id="UP000030686">
    <property type="component" value="Unassembled WGS sequence"/>
</dbReference>
<name>W6Q653_PENRF</name>
<gene>
    <name evidence="6" type="ORF">PROQFM164_S02g002339</name>
</gene>
<proteinExistence type="predicted"/>
<feature type="region of interest" description="Disordered" evidence="1">
    <location>
        <begin position="154"/>
        <end position="195"/>
    </location>
</feature>
<dbReference type="AlphaFoldDB" id="W6Q653"/>
<accession>W6Q653</accession>
<organism evidence="6 7">
    <name type="scientific">Penicillium roqueforti (strain FM164)</name>
    <dbReference type="NCBI Taxonomy" id="1365484"/>
    <lineage>
        <taxon>Eukaryota</taxon>
        <taxon>Fungi</taxon>
        <taxon>Dikarya</taxon>
        <taxon>Ascomycota</taxon>
        <taxon>Pezizomycotina</taxon>
        <taxon>Eurotiomycetes</taxon>
        <taxon>Eurotiomycetidae</taxon>
        <taxon>Eurotiales</taxon>
        <taxon>Aspergillaceae</taxon>
        <taxon>Penicillium</taxon>
    </lineage>
</organism>
<evidence type="ECO:0000313" key="6">
    <source>
        <dbReference type="EMBL" id="CDM32188.1"/>
    </source>
</evidence>
<evidence type="ECO:0000259" key="5">
    <source>
        <dbReference type="Pfam" id="PF25117"/>
    </source>
</evidence>
<evidence type="ECO:0000259" key="4">
    <source>
        <dbReference type="Pfam" id="PF25116"/>
    </source>
</evidence>
<dbReference type="InterPro" id="IPR050788">
    <property type="entry name" value="Yeast_SRP1/TIP1_CWP"/>
</dbReference>
<feature type="domain" description="Agd3 CBM87" evidence="4">
    <location>
        <begin position="410"/>
        <end position="620"/>
    </location>
</feature>
<dbReference type="EMBL" id="HG792016">
    <property type="protein sequence ID" value="CDM32188.1"/>
    <property type="molecule type" value="Genomic_DNA"/>
</dbReference>
<feature type="chain" id="PRO_5004879384" evidence="2">
    <location>
        <begin position="29"/>
        <end position="1068"/>
    </location>
</feature>
<dbReference type="PANTHER" id="PTHR31002">
    <property type="entry name" value="SERIPAUPERIN"/>
    <property type="match status" value="1"/>
</dbReference>
<dbReference type="STRING" id="1365484.W6Q653"/>
<dbReference type="InterPro" id="IPR056827">
    <property type="entry name" value="CBM87_Agd3"/>
</dbReference>
<feature type="region of interest" description="Disordered" evidence="1">
    <location>
        <begin position="210"/>
        <end position="313"/>
    </location>
</feature>
<reference evidence="6" key="1">
    <citation type="journal article" date="2014" name="Nat. Commun.">
        <title>Multiple recent horizontal transfers of a large genomic region in cheese making fungi.</title>
        <authorList>
            <person name="Cheeseman K."/>
            <person name="Ropars J."/>
            <person name="Renault P."/>
            <person name="Dupont J."/>
            <person name="Gouzy J."/>
            <person name="Branca A."/>
            <person name="Abraham A.L."/>
            <person name="Ceppi M."/>
            <person name="Conseiller E."/>
            <person name="Debuchy R."/>
            <person name="Malagnac F."/>
            <person name="Goarin A."/>
            <person name="Silar P."/>
            <person name="Lacoste S."/>
            <person name="Sallet E."/>
            <person name="Bensimon A."/>
            <person name="Giraud T."/>
            <person name="Brygoo Y."/>
        </authorList>
    </citation>
    <scope>NUCLEOTIDE SEQUENCE [LARGE SCALE GENOMIC DNA]</scope>
    <source>
        <strain evidence="6">FM164</strain>
    </source>
</reference>
<dbReference type="Pfam" id="PF25115">
    <property type="entry name" value="Agd3_CE"/>
    <property type="match status" value="1"/>
</dbReference>
<keyword evidence="7" id="KW-1185">Reference proteome</keyword>
<protein>
    <submittedName>
        <fullName evidence="6">Genomic scaffold, ProqFM164S02</fullName>
    </submittedName>
</protein>